<evidence type="ECO:0000313" key="2">
    <source>
        <dbReference type="WBParaSite" id="RSKR_0000481400.1"/>
    </source>
</evidence>
<protein>
    <submittedName>
        <fullName evidence="2">Uncharacterized protein</fullName>
    </submittedName>
</protein>
<accession>A0AC35TVR8</accession>
<dbReference type="Proteomes" id="UP000095286">
    <property type="component" value="Unplaced"/>
</dbReference>
<evidence type="ECO:0000313" key="1">
    <source>
        <dbReference type="Proteomes" id="UP000095286"/>
    </source>
</evidence>
<proteinExistence type="predicted"/>
<reference evidence="2" key="1">
    <citation type="submission" date="2016-11" db="UniProtKB">
        <authorList>
            <consortium name="WormBaseParasite"/>
        </authorList>
    </citation>
    <scope>IDENTIFICATION</scope>
    <source>
        <strain evidence="2">KR3021</strain>
    </source>
</reference>
<organism evidence="1 2">
    <name type="scientific">Rhabditophanes sp. KR3021</name>
    <dbReference type="NCBI Taxonomy" id="114890"/>
    <lineage>
        <taxon>Eukaryota</taxon>
        <taxon>Metazoa</taxon>
        <taxon>Ecdysozoa</taxon>
        <taxon>Nematoda</taxon>
        <taxon>Chromadorea</taxon>
        <taxon>Rhabditida</taxon>
        <taxon>Tylenchina</taxon>
        <taxon>Panagrolaimomorpha</taxon>
        <taxon>Strongyloidoidea</taxon>
        <taxon>Alloionematidae</taxon>
        <taxon>Rhabditophanes</taxon>
    </lineage>
</organism>
<dbReference type="WBParaSite" id="RSKR_0000481400.1">
    <property type="protein sequence ID" value="RSKR_0000481400.1"/>
    <property type="gene ID" value="RSKR_0000481400"/>
</dbReference>
<name>A0AC35TVR8_9BILA</name>
<sequence length="67" mass="8026">MFAGNTFIFFIIFFSILQNVSYAREGKFLSNRILINRPHKETFIDRQRFMRLGRSFEPMMLQSSAEE</sequence>